<dbReference type="Proteomes" id="UP000694523">
    <property type="component" value="Unplaced"/>
</dbReference>
<keyword evidence="2" id="KW-1185">Reference proteome</keyword>
<dbReference type="AlphaFoldDB" id="A0A8C6TL99"/>
<name>A0A8C6TL99_9GOBI</name>
<dbReference type="PANTHER" id="PTHR19871">
    <property type="entry name" value="BETA TRANSDUCIN-RELATED PROTEIN"/>
    <property type="match status" value="1"/>
</dbReference>
<proteinExistence type="predicted"/>
<reference evidence="1" key="1">
    <citation type="submission" date="2025-08" db="UniProtKB">
        <authorList>
            <consortium name="Ensembl"/>
        </authorList>
    </citation>
    <scope>IDENTIFICATION</scope>
</reference>
<sequence length="89" mass="10427">MLSHRLIDTVYSVAERSALMEDVYPRLYLYCKQRGCDFRMIDLRSGVGNPISDHHDTVRLHLDTLKKCQETQSSGFYVRVEPKYFPSKN</sequence>
<organism evidence="1 2">
    <name type="scientific">Neogobius melanostomus</name>
    <name type="common">round goby</name>
    <dbReference type="NCBI Taxonomy" id="47308"/>
    <lineage>
        <taxon>Eukaryota</taxon>
        <taxon>Metazoa</taxon>
        <taxon>Chordata</taxon>
        <taxon>Craniata</taxon>
        <taxon>Vertebrata</taxon>
        <taxon>Euteleostomi</taxon>
        <taxon>Actinopterygii</taxon>
        <taxon>Neopterygii</taxon>
        <taxon>Teleostei</taxon>
        <taxon>Neoteleostei</taxon>
        <taxon>Acanthomorphata</taxon>
        <taxon>Gobiaria</taxon>
        <taxon>Gobiiformes</taxon>
        <taxon>Gobioidei</taxon>
        <taxon>Gobiidae</taxon>
        <taxon>Benthophilinae</taxon>
        <taxon>Neogobiini</taxon>
        <taxon>Neogobius</taxon>
    </lineage>
</organism>
<protein>
    <submittedName>
        <fullName evidence="1">Uncharacterized protein</fullName>
    </submittedName>
</protein>
<dbReference type="InterPro" id="IPR052752">
    <property type="entry name" value="NACHT-WD_repeat"/>
</dbReference>
<reference evidence="1" key="2">
    <citation type="submission" date="2025-09" db="UniProtKB">
        <authorList>
            <consortium name="Ensembl"/>
        </authorList>
    </citation>
    <scope>IDENTIFICATION</scope>
</reference>
<evidence type="ECO:0000313" key="1">
    <source>
        <dbReference type="Ensembl" id="ENSNMLP00000021837.1"/>
    </source>
</evidence>
<dbReference type="Ensembl" id="ENSNMLT00000024479.1">
    <property type="protein sequence ID" value="ENSNMLP00000021837.1"/>
    <property type="gene ID" value="ENSNMLG00000014165.1"/>
</dbReference>
<dbReference type="PANTHER" id="PTHR19871:SF43">
    <property type="entry name" value="SI:CH211-212K18.6"/>
    <property type="match status" value="1"/>
</dbReference>
<evidence type="ECO:0000313" key="2">
    <source>
        <dbReference type="Proteomes" id="UP000694523"/>
    </source>
</evidence>
<accession>A0A8C6TL99</accession>